<evidence type="ECO:0000313" key="2">
    <source>
        <dbReference type="RefSeq" id="XP_047740204.1"/>
    </source>
</evidence>
<keyword evidence="1" id="KW-1185">Reference proteome</keyword>
<gene>
    <name evidence="2" type="primary">LOC125179094</name>
</gene>
<accession>A0A979FVY6</accession>
<protein>
    <submittedName>
        <fullName evidence="2">Uncharacterized protein LOC125179094</fullName>
    </submittedName>
</protein>
<dbReference type="Proteomes" id="UP000694843">
    <property type="component" value="Unplaced"/>
</dbReference>
<dbReference type="RefSeq" id="XP_047740204.1">
    <property type="nucleotide sequence ID" value="XM_047884248.1"/>
</dbReference>
<dbReference type="AlphaFoldDB" id="A0A979FVY6"/>
<dbReference type="OrthoDB" id="6403161at2759"/>
<reference evidence="2" key="1">
    <citation type="submission" date="2025-08" db="UniProtKB">
        <authorList>
            <consortium name="RefSeq"/>
        </authorList>
    </citation>
    <scope>IDENTIFICATION</scope>
    <source>
        <tissue evidence="2">Whole organism</tissue>
    </source>
</reference>
<proteinExistence type="predicted"/>
<dbReference type="GeneID" id="125179094"/>
<evidence type="ECO:0000313" key="1">
    <source>
        <dbReference type="Proteomes" id="UP000694843"/>
    </source>
</evidence>
<dbReference type="KEGG" id="hazt:125179094"/>
<organism evidence="1 2">
    <name type="scientific">Hyalella azteca</name>
    <name type="common">Amphipod</name>
    <dbReference type="NCBI Taxonomy" id="294128"/>
    <lineage>
        <taxon>Eukaryota</taxon>
        <taxon>Metazoa</taxon>
        <taxon>Ecdysozoa</taxon>
        <taxon>Arthropoda</taxon>
        <taxon>Crustacea</taxon>
        <taxon>Multicrustacea</taxon>
        <taxon>Malacostraca</taxon>
        <taxon>Eumalacostraca</taxon>
        <taxon>Peracarida</taxon>
        <taxon>Amphipoda</taxon>
        <taxon>Senticaudata</taxon>
        <taxon>Talitrida</taxon>
        <taxon>Talitroidea</taxon>
        <taxon>Hyalellidae</taxon>
        <taxon>Hyalella</taxon>
    </lineage>
</organism>
<name>A0A979FVY6_HYAAZ</name>
<sequence length="85" mass="9507">MGDVTDFLSGKFAKQNGEPANEYAVVSDFTRLTSTHAHKGNICSHVFHTYNGRLMYSLAYNTYYMTSATAAEYVRIIADVMQSLL</sequence>